<sequence>MIEGRISQLDLENRSAVIVEENGNQIQVNFALRTNVEVIEHETVGLMGGELEDLEEGYYVEVEVASTNDDGSIMCDSIASVS</sequence>
<protein>
    <recommendedName>
        <fullName evidence="2">DUF5666 domain-containing protein</fullName>
    </recommendedName>
</protein>
<reference evidence="1" key="1">
    <citation type="submission" date="2018-05" db="EMBL/GenBank/DDBJ databases">
        <authorList>
            <person name="Lanie J.A."/>
            <person name="Ng W.-L."/>
            <person name="Kazmierczak K.M."/>
            <person name="Andrzejewski T.M."/>
            <person name="Davidsen T.M."/>
            <person name="Wayne K.J."/>
            <person name="Tettelin H."/>
            <person name="Glass J.I."/>
            <person name="Rusch D."/>
            <person name="Podicherti R."/>
            <person name="Tsui H.-C.T."/>
            <person name="Winkler M.E."/>
        </authorList>
    </citation>
    <scope>NUCLEOTIDE SEQUENCE</scope>
</reference>
<evidence type="ECO:0000313" key="1">
    <source>
        <dbReference type="EMBL" id="SVA91303.1"/>
    </source>
</evidence>
<evidence type="ECO:0008006" key="2">
    <source>
        <dbReference type="Google" id="ProtNLM"/>
    </source>
</evidence>
<gene>
    <name evidence="1" type="ORF">METZ01_LOCUS144157</name>
</gene>
<proteinExistence type="predicted"/>
<organism evidence="1">
    <name type="scientific">marine metagenome</name>
    <dbReference type="NCBI Taxonomy" id="408172"/>
    <lineage>
        <taxon>unclassified sequences</taxon>
        <taxon>metagenomes</taxon>
        <taxon>ecological metagenomes</taxon>
    </lineage>
</organism>
<dbReference type="AlphaFoldDB" id="A0A381ZRB6"/>
<dbReference type="EMBL" id="UINC01022194">
    <property type="protein sequence ID" value="SVA91303.1"/>
    <property type="molecule type" value="Genomic_DNA"/>
</dbReference>
<accession>A0A381ZRB6</accession>
<name>A0A381ZRB6_9ZZZZ</name>